<dbReference type="Proteomes" id="UP000182725">
    <property type="component" value="Unassembled WGS sequence"/>
</dbReference>
<evidence type="ECO:0000256" key="2">
    <source>
        <dbReference type="ARBA" id="ARBA00022475"/>
    </source>
</evidence>
<dbReference type="SUPFAM" id="SSF52540">
    <property type="entry name" value="P-loop containing nucleoside triphosphate hydrolases"/>
    <property type="match status" value="1"/>
</dbReference>
<dbReference type="EMBL" id="FNTV01000002">
    <property type="protein sequence ID" value="SEF10524.1"/>
    <property type="molecule type" value="Genomic_DNA"/>
</dbReference>
<feature type="transmembrane region" description="Helical" evidence="6">
    <location>
        <begin position="75"/>
        <end position="97"/>
    </location>
</feature>
<accession>A0A1H5PAA7</accession>
<proteinExistence type="predicted"/>
<protein>
    <submittedName>
        <fullName evidence="8">Type IV secretory pathway, VirD4 component, TraG/TraD family ATPase</fullName>
    </submittedName>
</protein>
<evidence type="ECO:0000256" key="5">
    <source>
        <dbReference type="ARBA" id="ARBA00023136"/>
    </source>
</evidence>
<gene>
    <name evidence="8" type="ORF">SAMN04489740_4001</name>
</gene>
<evidence type="ECO:0000256" key="4">
    <source>
        <dbReference type="ARBA" id="ARBA00022989"/>
    </source>
</evidence>
<evidence type="ECO:0000313" key="8">
    <source>
        <dbReference type="EMBL" id="SEF10524.1"/>
    </source>
</evidence>
<dbReference type="RefSeq" id="WP_074713466.1">
    <property type="nucleotide sequence ID" value="NZ_FNTV01000002.1"/>
</dbReference>
<evidence type="ECO:0000256" key="3">
    <source>
        <dbReference type="ARBA" id="ARBA00022692"/>
    </source>
</evidence>
<evidence type="ECO:0000256" key="6">
    <source>
        <dbReference type="SAM" id="Phobius"/>
    </source>
</evidence>
<name>A0A1H5PAA7_9MICC</name>
<sequence length="604" mass="64260">MNGKTTTSLEKVMGALVVIVMGFSILLVAAAQLAGRASCGEWLAGSSIISGLRFIVSGNAGDFGSSAAGCVPSAFSIWGTLGAFIAIVLIMAGIIWWKWCSYLQSTKWLMKDIARREGVAQAKEVREIAGVKALMAKAESIRPGLHKPKYTDCGMVLGTCQGQKVAVSSEDSIILVGPPRSGKGFYLIINAILDSPGAVITTSTRADNYAATASVRAANGSTVTLFDPQGLSGLPSTLKWSPLQGCEKTMVAMRRAKVLVASSGMGQSSSNQEWAQVAETLLAYLLHAGALGKKSAHDLGTWGSSPEMAKEAVRILEEHPDASMGWGMNLRSELETDPRMLPSKWMGVTGALQALLLPEVAETLSPRSEREMLVPEDFIKNKGTLYLIGTKSGGGAIAPFLIALLDEIVETARQIAFRSPGGRLDPPMSLILDEIANLAVWPSLPQIMSDGGGVGISTVVVLQSVAQARGGWGEQEAQAIFDAAIIKIQLGGAGNTTDLKQFADLMGTREVIERNRSWSEGNRTVSESRKEKEVITVAELRRLPAGTALFMGRNGRPMLMSMVRWIDRPDAAQIKAGIAAFSEELLAELTSMTDEPIPSAVLVD</sequence>
<keyword evidence="5 6" id="KW-0472">Membrane</keyword>
<dbReference type="Pfam" id="PF12696">
    <property type="entry name" value="TraG-D_C"/>
    <property type="match status" value="1"/>
</dbReference>
<dbReference type="InterPro" id="IPR027417">
    <property type="entry name" value="P-loop_NTPase"/>
</dbReference>
<dbReference type="InterPro" id="IPR051539">
    <property type="entry name" value="T4SS-coupling_protein"/>
</dbReference>
<feature type="domain" description="TraD/TraG TraM recognition site" evidence="7">
    <location>
        <begin position="427"/>
        <end position="544"/>
    </location>
</feature>
<organism evidence="8 9">
    <name type="scientific">Arthrobacter alpinus</name>
    <dbReference type="NCBI Taxonomy" id="656366"/>
    <lineage>
        <taxon>Bacteria</taxon>
        <taxon>Bacillati</taxon>
        <taxon>Actinomycetota</taxon>
        <taxon>Actinomycetes</taxon>
        <taxon>Micrococcales</taxon>
        <taxon>Micrococcaceae</taxon>
        <taxon>Arthrobacter</taxon>
    </lineage>
</organism>
<evidence type="ECO:0000256" key="1">
    <source>
        <dbReference type="ARBA" id="ARBA00004651"/>
    </source>
</evidence>
<keyword evidence="2" id="KW-1003">Cell membrane</keyword>
<keyword evidence="4 6" id="KW-1133">Transmembrane helix</keyword>
<dbReference type="AlphaFoldDB" id="A0A1H5PAA7"/>
<comment type="subcellular location">
    <subcellularLocation>
        <location evidence="1">Cell membrane</location>
        <topology evidence="1">Multi-pass membrane protein</topology>
    </subcellularLocation>
</comment>
<dbReference type="PANTHER" id="PTHR37937:SF1">
    <property type="entry name" value="CONJUGATIVE TRANSFER: DNA TRANSPORT"/>
    <property type="match status" value="1"/>
</dbReference>
<dbReference type="Gene3D" id="3.40.50.300">
    <property type="entry name" value="P-loop containing nucleotide triphosphate hydrolases"/>
    <property type="match status" value="1"/>
</dbReference>
<evidence type="ECO:0000259" key="7">
    <source>
        <dbReference type="Pfam" id="PF12696"/>
    </source>
</evidence>
<dbReference type="CDD" id="cd01127">
    <property type="entry name" value="TrwB_TraG_TraD_VirD4"/>
    <property type="match status" value="1"/>
</dbReference>
<dbReference type="PANTHER" id="PTHR37937">
    <property type="entry name" value="CONJUGATIVE TRANSFER: DNA TRANSPORT"/>
    <property type="match status" value="1"/>
</dbReference>
<keyword evidence="3 6" id="KW-0812">Transmembrane</keyword>
<feature type="transmembrane region" description="Helical" evidence="6">
    <location>
        <begin position="12"/>
        <end position="34"/>
    </location>
</feature>
<dbReference type="GO" id="GO:0005886">
    <property type="term" value="C:plasma membrane"/>
    <property type="evidence" value="ECO:0007669"/>
    <property type="project" value="UniProtKB-SubCell"/>
</dbReference>
<evidence type="ECO:0000313" key="9">
    <source>
        <dbReference type="Proteomes" id="UP000182725"/>
    </source>
</evidence>
<dbReference type="InterPro" id="IPR032689">
    <property type="entry name" value="TraG-D_C"/>
</dbReference>
<reference evidence="8 9" key="1">
    <citation type="submission" date="2016-10" db="EMBL/GenBank/DDBJ databases">
        <authorList>
            <person name="de Groot N.N."/>
        </authorList>
    </citation>
    <scope>NUCLEOTIDE SEQUENCE [LARGE SCALE GENOMIC DNA]</scope>
    <source>
        <strain evidence="8 9">DSM 22274</strain>
    </source>
</reference>